<evidence type="ECO:0000313" key="2">
    <source>
        <dbReference type="Proteomes" id="UP000689195"/>
    </source>
</evidence>
<proteinExistence type="predicted"/>
<dbReference type="EMBL" id="CAJJDO010000015">
    <property type="protein sequence ID" value="CAD8145878.1"/>
    <property type="molecule type" value="Genomic_DNA"/>
</dbReference>
<dbReference type="Proteomes" id="UP000689195">
    <property type="component" value="Unassembled WGS sequence"/>
</dbReference>
<comment type="caution">
    <text evidence="1">The sequence shown here is derived from an EMBL/GenBank/DDBJ whole genome shotgun (WGS) entry which is preliminary data.</text>
</comment>
<dbReference type="AlphaFoldDB" id="A0A8S1T2I4"/>
<keyword evidence="2" id="KW-1185">Reference proteome</keyword>
<gene>
    <name evidence="1" type="ORF">PPENT_87.1.T0150063</name>
</gene>
<organism evidence="1 2">
    <name type="scientific">Paramecium pentaurelia</name>
    <dbReference type="NCBI Taxonomy" id="43138"/>
    <lineage>
        <taxon>Eukaryota</taxon>
        <taxon>Sar</taxon>
        <taxon>Alveolata</taxon>
        <taxon>Ciliophora</taxon>
        <taxon>Intramacronucleata</taxon>
        <taxon>Oligohymenophorea</taxon>
        <taxon>Peniculida</taxon>
        <taxon>Parameciidae</taxon>
        <taxon>Paramecium</taxon>
    </lineage>
</organism>
<protein>
    <submittedName>
        <fullName evidence="1">Uncharacterized protein</fullName>
    </submittedName>
</protein>
<reference evidence="1" key="1">
    <citation type="submission" date="2021-01" db="EMBL/GenBank/DDBJ databases">
        <authorList>
            <consortium name="Genoscope - CEA"/>
            <person name="William W."/>
        </authorList>
    </citation>
    <scope>NUCLEOTIDE SEQUENCE</scope>
</reference>
<sequence length="74" mass="9012">MKYLKDKQKERHYILEKVQLSIKASEDKEVNLKEFMYLKIQMKLQQSNNTVQECEIIQNQNINEQAQREIIKKE</sequence>
<evidence type="ECO:0000313" key="1">
    <source>
        <dbReference type="EMBL" id="CAD8145878.1"/>
    </source>
</evidence>
<accession>A0A8S1T2I4</accession>
<name>A0A8S1T2I4_9CILI</name>